<evidence type="ECO:0000313" key="3">
    <source>
        <dbReference type="Proteomes" id="UP000315842"/>
    </source>
</evidence>
<sequence>MVGALAAGAGEAGTVLGAVLVAGLAAVELGAVAVVATVVALMTGPVRGAGARGARGVASRRLRPEAISLASLVT</sequence>
<dbReference type="Proteomes" id="UP000315842">
    <property type="component" value="Unassembled WGS sequence"/>
</dbReference>
<evidence type="ECO:0000313" key="2">
    <source>
        <dbReference type="EMBL" id="GEA80516.1"/>
    </source>
</evidence>
<keyword evidence="1" id="KW-1133">Transmembrane helix</keyword>
<protein>
    <submittedName>
        <fullName evidence="2">Uncharacterized protein</fullName>
    </submittedName>
</protein>
<feature type="transmembrane region" description="Helical" evidence="1">
    <location>
        <begin position="15"/>
        <end position="42"/>
    </location>
</feature>
<dbReference type="EMBL" id="BJLP01000012">
    <property type="protein sequence ID" value="GEA80516.1"/>
    <property type="molecule type" value="Genomic_DNA"/>
</dbReference>
<keyword evidence="1" id="KW-0812">Transmembrane</keyword>
<comment type="caution">
    <text evidence="2">The sequence shown here is derived from an EMBL/GenBank/DDBJ whole genome shotgun (WGS) entry which is preliminary data.</text>
</comment>
<name>A0A4Y3K9X4_CELUD</name>
<gene>
    <name evidence="2" type="ORF">CUD01_09600</name>
</gene>
<organism evidence="2 3">
    <name type="scientific">Cellulomonas uda</name>
    <dbReference type="NCBI Taxonomy" id="1714"/>
    <lineage>
        <taxon>Bacteria</taxon>
        <taxon>Bacillati</taxon>
        <taxon>Actinomycetota</taxon>
        <taxon>Actinomycetes</taxon>
        <taxon>Micrococcales</taxon>
        <taxon>Cellulomonadaceae</taxon>
        <taxon>Cellulomonas</taxon>
    </lineage>
</organism>
<dbReference type="AlphaFoldDB" id="A0A4Y3K9X4"/>
<keyword evidence="1" id="KW-0472">Membrane</keyword>
<proteinExistence type="predicted"/>
<reference evidence="2 3" key="1">
    <citation type="submission" date="2019-06" db="EMBL/GenBank/DDBJ databases">
        <title>Whole genome shotgun sequence of Cellulomonas uda NBRC 3747.</title>
        <authorList>
            <person name="Hosoyama A."/>
            <person name="Uohara A."/>
            <person name="Ohji S."/>
            <person name="Ichikawa N."/>
        </authorList>
    </citation>
    <scope>NUCLEOTIDE SEQUENCE [LARGE SCALE GENOMIC DNA]</scope>
    <source>
        <strain evidence="2 3">NBRC 3747</strain>
    </source>
</reference>
<evidence type="ECO:0000256" key="1">
    <source>
        <dbReference type="SAM" id="Phobius"/>
    </source>
</evidence>
<accession>A0A4Y3K9X4</accession>
<keyword evidence="3" id="KW-1185">Reference proteome</keyword>